<keyword evidence="4" id="KW-1185">Reference proteome</keyword>
<dbReference type="PANTHER" id="PTHR40446:SF2">
    <property type="entry name" value="N-ACETYLGLUCOSAMINE-1-PHOSPHODIESTER ALPHA-N-ACETYLGLUCOSAMINIDASE"/>
    <property type="match status" value="1"/>
</dbReference>
<dbReference type="RefSeq" id="WP_218320022.1">
    <property type="nucleotide sequence ID" value="NZ_JAEEGC010000037.1"/>
</dbReference>
<dbReference type="GO" id="GO:0016798">
    <property type="term" value="F:hydrolase activity, acting on glycosyl bonds"/>
    <property type="evidence" value="ECO:0007669"/>
    <property type="project" value="UniProtKB-KW"/>
</dbReference>
<feature type="transmembrane region" description="Helical" evidence="1">
    <location>
        <begin position="20"/>
        <end position="42"/>
    </location>
</feature>
<keyword evidence="1" id="KW-0812">Transmembrane</keyword>
<dbReference type="Proteomes" id="UP000694308">
    <property type="component" value="Unassembled WGS sequence"/>
</dbReference>
<dbReference type="PANTHER" id="PTHR40446">
    <property type="entry name" value="N-ACETYLGLUCOSAMINE-1-PHOSPHODIESTER ALPHA-N-ACETYLGLUCOSAMINIDASE"/>
    <property type="match status" value="1"/>
</dbReference>
<dbReference type="EMBL" id="JAEEGC010000037">
    <property type="protein sequence ID" value="MBV7272989.1"/>
    <property type="molecule type" value="Genomic_DNA"/>
</dbReference>
<dbReference type="AlphaFoldDB" id="A0A949X2A1"/>
<accession>A0A949X2A1</accession>
<evidence type="ECO:0000313" key="4">
    <source>
        <dbReference type="Proteomes" id="UP000694308"/>
    </source>
</evidence>
<keyword evidence="3" id="KW-0326">Glycosidase</keyword>
<organism evidence="3 4">
    <name type="scientific">Clostridium thailandense</name>
    <dbReference type="NCBI Taxonomy" id="2794346"/>
    <lineage>
        <taxon>Bacteria</taxon>
        <taxon>Bacillati</taxon>
        <taxon>Bacillota</taxon>
        <taxon>Clostridia</taxon>
        <taxon>Eubacteriales</taxon>
        <taxon>Clostridiaceae</taxon>
        <taxon>Clostridium</taxon>
    </lineage>
</organism>
<dbReference type="Pfam" id="PF09992">
    <property type="entry name" value="NAGPA"/>
    <property type="match status" value="1"/>
</dbReference>
<protein>
    <submittedName>
        <fullName evidence="3">Phosphodiester glycosidase family protein</fullName>
    </submittedName>
</protein>
<dbReference type="InterPro" id="IPR018711">
    <property type="entry name" value="NAGPA"/>
</dbReference>
<evidence type="ECO:0000313" key="3">
    <source>
        <dbReference type="EMBL" id="MBV7272989.1"/>
    </source>
</evidence>
<proteinExistence type="predicted"/>
<name>A0A949X2A1_9CLOT</name>
<gene>
    <name evidence="3" type="ORF">I6U48_08695</name>
</gene>
<evidence type="ECO:0000256" key="1">
    <source>
        <dbReference type="SAM" id="Phobius"/>
    </source>
</evidence>
<keyword evidence="3" id="KW-0378">Hydrolase</keyword>
<feature type="domain" description="Phosphodiester glycosidase" evidence="2">
    <location>
        <begin position="153"/>
        <end position="336"/>
    </location>
</feature>
<sequence>MRNERRNNKQKKRKKFSVKLFIIFIIYEFIIAAIVAPLLVFYGPFENVKRTVVGTAMATFTHQYIATTFLSNDEINKLIKSDQSGGASENESENLSKIEVSHTSDKDIERYDIPNKKFDGYILEIKDPTRIKIGYTKKLGEVGQRTSEIAEENGAVAAINGGGFTDRSSTNGKLWAGTGAYPEGIVISDGKLVYSDVKSNNTRINVTAFTKDGKLIVGDHTINDLRKENVVEAVSFRNTLVVNGKPTVVDDEGLNPRTAIGQKADGTIIMLVIDGRTGLKPGASLKEMQNILIQQGAYNASNLDGGSSSTMYLDGEVINNPCDWNGERTVATALYVKP</sequence>
<keyword evidence="1" id="KW-0472">Membrane</keyword>
<reference evidence="3" key="1">
    <citation type="submission" date="2020-12" db="EMBL/GenBank/DDBJ databases">
        <title>Clostridium thailandense sp. nov., a novel acetogenic bacterium isolated from peat land soil in Thailand.</title>
        <authorList>
            <person name="Chaikitkaew S."/>
            <person name="Birkeland N.K."/>
        </authorList>
    </citation>
    <scope>NUCLEOTIDE SEQUENCE</scope>
    <source>
        <strain evidence="3">PL3</strain>
    </source>
</reference>
<comment type="caution">
    <text evidence="3">The sequence shown here is derived from an EMBL/GenBank/DDBJ whole genome shotgun (WGS) entry which is preliminary data.</text>
</comment>
<evidence type="ECO:0000259" key="2">
    <source>
        <dbReference type="Pfam" id="PF09992"/>
    </source>
</evidence>
<keyword evidence="1" id="KW-1133">Transmembrane helix</keyword>